<dbReference type="EMBL" id="VTPC01090234">
    <property type="protein sequence ID" value="KAF2884069.1"/>
    <property type="molecule type" value="Genomic_DNA"/>
</dbReference>
<evidence type="ECO:0000256" key="9">
    <source>
        <dbReference type="ARBA" id="ARBA00051711"/>
    </source>
</evidence>
<evidence type="ECO:0000313" key="15">
    <source>
        <dbReference type="Proteomes" id="UP000801492"/>
    </source>
</evidence>
<dbReference type="Proteomes" id="UP000801492">
    <property type="component" value="Unassembled WGS sequence"/>
</dbReference>
<protein>
    <recommendedName>
        <fullName evidence="5">aralkylamine N-acetyltransferase</fullName>
        <ecNumber evidence="5">2.3.1.87</ecNumber>
    </recommendedName>
</protein>
<evidence type="ECO:0000256" key="6">
    <source>
        <dbReference type="ARBA" id="ARBA00050189"/>
    </source>
</evidence>
<dbReference type="Gene3D" id="3.40.630.30">
    <property type="match status" value="1"/>
</dbReference>
<dbReference type="SUPFAM" id="SSF55729">
    <property type="entry name" value="Acyl-CoA N-acyltransferases (Nat)"/>
    <property type="match status" value="1"/>
</dbReference>
<comment type="catalytic activity">
    <reaction evidence="8">
        <text>serotonin + (5Z,8Z,11Z,14Z)-eicosatetraenoyl-CoA = N-[(5Z,8Z,11Z,14Z)-eicosatetraenoyl]-serotonin + CoA + H(+)</text>
        <dbReference type="Rhea" id="RHEA:51396"/>
        <dbReference type="ChEBI" id="CHEBI:15378"/>
        <dbReference type="ChEBI" id="CHEBI:57287"/>
        <dbReference type="ChEBI" id="CHEBI:57368"/>
        <dbReference type="ChEBI" id="CHEBI:132255"/>
        <dbReference type="ChEBI" id="CHEBI:350546"/>
    </reaction>
    <physiologicalReaction direction="left-to-right" evidence="8">
        <dbReference type="Rhea" id="RHEA:51397"/>
    </physiologicalReaction>
</comment>
<dbReference type="OrthoDB" id="41532at2759"/>
<accession>A0A8K0G341</accession>
<comment type="catalytic activity">
    <reaction evidence="9">
        <text>dopamine + acetyl-CoA = N-acetyldopamine + CoA + H(+)</text>
        <dbReference type="Rhea" id="RHEA:51388"/>
        <dbReference type="ChEBI" id="CHEBI:15378"/>
        <dbReference type="ChEBI" id="CHEBI:57287"/>
        <dbReference type="ChEBI" id="CHEBI:57288"/>
        <dbReference type="ChEBI" id="CHEBI:59905"/>
        <dbReference type="ChEBI" id="CHEBI:125678"/>
    </reaction>
    <physiologicalReaction direction="left-to-right" evidence="9">
        <dbReference type="Rhea" id="RHEA:51389"/>
    </physiologicalReaction>
</comment>
<comment type="catalytic activity">
    <reaction evidence="7">
        <text>serotonin + octadecanoyl-CoA = N-octadecanoyl-serotonin + CoA + H(+)</text>
        <dbReference type="Rhea" id="RHEA:51400"/>
        <dbReference type="ChEBI" id="CHEBI:15378"/>
        <dbReference type="ChEBI" id="CHEBI:57287"/>
        <dbReference type="ChEBI" id="CHEBI:57394"/>
        <dbReference type="ChEBI" id="CHEBI:134065"/>
        <dbReference type="ChEBI" id="CHEBI:350546"/>
    </reaction>
    <physiologicalReaction direction="left-to-right" evidence="7">
        <dbReference type="Rhea" id="RHEA:51401"/>
    </physiologicalReaction>
</comment>
<comment type="pathway">
    <text evidence="3">Aromatic compound metabolism; melatonin biosynthesis; melatonin from serotonin: step 1/2.</text>
</comment>
<comment type="similarity">
    <text evidence="4">Belongs to the acetyltransferase family. AANAT subfamily.</text>
</comment>
<organism evidence="14 15">
    <name type="scientific">Ignelater luminosus</name>
    <name type="common">Cucubano</name>
    <name type="synonym">Pyrophorus luminosus</name>
    <dbReference type="NCBI Taxonomy" id="2038154"/>
    <lineage>
        <taxon>Eukaryota</taxon>
        <taxon>Metazoa</taxon>
        <taxon>Ecdysozoa</taxon>
        <taxon>Arthropoda</taxon>
        <taxon>Hexapoda</taxon>
        <taxon>Insecta</taxon>
        <taxon>Pterygota</taxon>
        <taxon>Neoptera</taxon>
        <taxon>Endopterygota</taxon>
        <taxon>Coleoptera</taxon>
        <taxon>Polyphaga</taxon>
        <taxon>Elateriformia</taxon>
        <taxon>Elateroidea</taxon>
        <taxon>Elateridae</taxon>
        <taxon>Agrypninae</taxon>
        <taxon>Pyrophorini</taxon>
        <taxon>Ignelater</taxon>
    </lineage>
</organism>
<evidence type="ECO:0000256" key="13">
    <source>
        <dbReference type="ARBA" id="ARBA00052491"/>
    </source>
</evidence>
<proteinExistence type="inferred from homology"/>
<evidence type="ECO:0000313" key="14">
    <source>
        <dbReference type="EMBL" id="KAF2884069.1"/>
    </source>
</evidence>
<comment type="caution">
    <text evidence="14">The sequence shown here is derived from an EMBL/GenBank/DDBJ whole genome shotgun (WGS) entry which is preliminary data.</text>
</comment>
<dbReference type="AlphaFoldDB" id="A0A8K0G341"/>
<evidence type="ECO:0000256" key="3">
    <source>
        <dbReference type="ARBA" id="ARBA00037926"/>
    </source>
</evidence>
<keyword evidence="1" id="KW-0808">Transferase</keyword>
<dbReference type="PANTHER" id="PTHR20905:SF1">
    <property type="entry name" value="AT07410P-RELATED"/>
    <property type="match status" value="1"/>
</dbReference>
<dbReference type="EC" id="2.3.1.87" evidence="5"/>
<reference evidence="14" key="1">
    <citation type="submission" date="2019-08" db="EMBL/GenBank/DDBJ databases">
        <title>The genome of the North American firefly Photinus pyralis.</title>
        <authorList>
            <consortium name="Photinus pyralis genome working group"/>
            <person name="Fallon T.R."/>
            <person name="Sander Lower S.E."/>
            <person name="Weng J.-K."/>
        </authorList>
    </citation>
    <scope>NUCLEOTIDE SEQUENCE</scope>
    <source>
        <strain evidence="14">TRF0915ILg1</strain>
        <tissue evidence="14">Whole body</tissue>
    </source>
</reference>
<dbReference type="InterPro" id="IPR016181">
    <property type="entry name" value="Acyl_CoA_acyltransferase"/>
</dbReference>
<comment type="catalytic activity">
    <reaction evidence="12">
        <text>dopamine + hexadecanoyl-CoA = N-hexadecanoyl-dopamine + CoA + H(+)</text>
        <dbReference type="Rhea" id="RHEA:51376"/>
        <dbReference type="ChEBI" id="CHEBI:15378"/>
        <dbReference type="ChEBI" id="CHEBI:57287"/>
        <dbReference type="ChEBI" id="CHEBI:57379"/>
        <dbReference type="ChEBI" id="CHEBI:59905"/>
        <dbReference type="ChEBI" id="CHEBI:134058"/>
    </reaction>
    <physiologicalReaction direction="left-to-right" evidence="12">
        <dbReference type="Rhea" id="RHEA:51377"/>
    </physiologicalReaction>
</comment>
<evidence type="ECO:0000256" key="7">
    <source>
        <dbReference type="ARBA" id="ARBA00050849"/>
    </source>
</evidence>
<comment type="catalytic activity">
    <reaction evidence="13">
        <text>serotonin + acetyl-CoA = N-acetylserotonin + CoA + H(+)</text>
        <dbReference type="Rhea" id="RHEA:25217"/>
        <dbReference type="ChEBI" id="CHEBI:15378"/>
        <dbReference type="ChEBI" id="CHEBI:17697"/>
        <dbReference type="ChEBI" id="CHEBI:57287"/>
        <dbReference type="ChEBI" id="CHEBI:57288"/>
        <dbReference type="ChEBI" id="CHEBI:350546"/>
        <dbReference type="EC" id="2.3.1.87"/>
    </reaction>
    <physiologicalReaction direction="left-to-right" evidence="13">
        <dbReference type="Rhea" id="RHEA:25218"/>
    </physiologicalReaction>
</comment>
<evidence type="ECO:0000256" key="4">
    <source>
        <dbReference type="ARBA" id="ARBA00038182"/>
    </source>
</evidence>
<comment type="catalytic activity">
    <reaction evidence="6">
        <text>dopamine + (9Z)-octadecenoyl-CoA = N-(9Z-octadecanoyl)-dopamine + CoA + H(+)</text>
        <dbReference type="Rhea" id="RHEA:51380"/>
        <dbReference type="ChEBI" id="CHEBI:15378"/>
        <dbReference type="ChEBI" id="CHEBI:31883"/>
        <dbReference type="ChEBI" id="CHEBI:57287"/>
        <dbReference type="ChEBI" id="CHEBI:57387"/>
        <dbReference type="ChEBI" id="CHEBI:59905"/>
    </reaction>
    <physiologicalReaction direction="left-to-right" evidence="6">
        <dbReference type="Rhea" id="RHEA:51381"/>
    </physiologicalReaction>
</comment>
<name>A0A8K0G341_IGNLU</name>
<keyword evidence="15" id="KW-1185">Reference proteome</keyword>
<dbReference type="GO" id="GO:0004059">
    <property type="term" value="F:aralkylamine N-acetyltransferase activity"/>
    <property type="evidence" value="ECO:0007669"/>
    <property type="project" value="UniProtKB-EC"/>
</dbReference>
<keyword evidence="2" id="KW-0012">Acyltransferase</keyword>
<comment type="catalytic activity">
    <reaction evidence="11">
        <text>serotonin + hexadecanoyl-CoA = N-hexadecanoyl-serotonin + CoA + H(+)</text>
        <dbReference type="Rhea" id="RHEA:51384"/>
        <dbReference type="ChEBI" id="CHEBI:15378"/>
        <dbReference type="ChEBI" id="CHEBI:57287"/>
        <dbReference type="ChEBI" id="CHEBI:57379"/>
        <dbReference type="ChEBI" id="CHEBI:134059"/>
        <dbReference type="ChEBI" id="CHEBI:350546"/>
    </reaction>
    <physiologicalReaction direction="left-to-right" evidence="11">
        <dbReference type="Rhea" id="RHEA:51385"/>
    </physiologicalReaction>
</comment>
<dbReference type="PANTHER" id="PTHR20905">
    <property type="entry name" value="N-ACETYLTRANSFERASE-RELATED"/>
    <property type="match status" value="1"/>
</dbReference>
<dbReference type="FunFam" id="3.40.630.30:FF:000046">
    <property type="entry name" value="Dopamine N-acetyltransferase"/>
    <property type="match status" value="1"/>
</dbReference>
<sequence length="254" mass="29030">MSILGNSKILSIVSYTLPKIQQRFLFWKKKKKEREFVIVRAAQEDYPCIQELLWKYYYPHEPTTAALGLGNKHNPIFDEESDRVLVEGYTLVAKCKYNGDIMGACMNKTACPWDPDVLDEFACGVSCPRTRELLHFYAYLQRAPCLWEKYCVHKIFDLCYVFVRTEDRGKGLGIVLMQAGKQLGTDCGYRVIRVDATSAYTAKICEKLKFKLVHEIPYCSYTGTGPAHEPIFKPPPPHTACKVYVDTPFAVTSK</sequence>
<evidence type="ECO:0000256" key="10">
    <source>
        <dbReference type="ARBA" id="ARBA00051823"/>
    </source>
</evidence>
<evidence type="ECO:0000256" key="1">
    <source>
        <dbReference type="ARBA" id="ARBA00022679"/>
    </source>
</evidence>
<comment type="catalytic activity">
    <reaction evidence="10">
        <text>serotonin + (9Z)-octadecenoyl-CoA = N-(9Z-octadecenoyl)-serotonin + CoA + H(+)</text>
        <dbReference type="Rhea" id="RHEA:51392"/>
        <dbReference type="ChEBI" id="CHEBI:15378"/>
        <dbReference type="ChEBI" id="CHEBI:57287"/>
        <dbReference type="ChEBI" id="CHEBI:57387"/>
        <dbReference type="ChEBI" id="CHEBI:134064"/>
        <dbReference type="ChEBI" id="CHEBI:350546"/>
    </reaction>
    <physiologicalReaction direction="left-to-right" evidence="10">
        <dbReference type="Rhea" id="RHEA:51393"/>
    </physiologicalReaction>
</comment>
<evidence type="ECO:0000256" key="8">
    <source>
        <dbReference type="ARBA" id="ARBA00051284"/>
    </source>
</evidence>
<evidence type="ECO:0000256" key="11">
    <source>
        <dbReference type="ARBA" id="ARBA00052178"/>
    </source>
</evidence>
<evidence type="ECO:0000256" key="12">
    <source>
        <dbReference type="ARBA" id="ARBA00052335"/>
    </source>
</evidence>
<gene>
    <name evidence="14" type="ORF">ILUMI_22104</name>
</gene>
<evidence type="ECO:0000256" key="5">
    <source>
        <dbReference type="ARBA" id="ARBA00039114"/>
    </source>
</evidence>
<evidence type="ECO:0000256" key="2">
    <source>
        <dbReference type="ARBA" id="ARBA00023315"/>
    </source>
</evidence>